<dbReference type="Proteomes" id="UP000484164">
    <property type="component" value="Unassembled WGS sequence"/>
</dbReference>
<accession>A0A6L3ZGW9</accession>
<dbReference type="EMBL" id="WBVQ01000001">
    <property type="protein sequence ID" value="KAB2817104.1"/>
    <property type="molecule type" value="Genomic_DNA"/>
</dbReference>
<evidence type="ECO:0000313" key="2">
    <source>
        <dbReference type="EMBL" id="KAB2817104.1"/>
    </source>
</evidence>
<dbReference type="OrthoDB" id="654178at2"/>
<organism evidence="2 3">
    <name type="scientific">Phaeocystidibacter marisrubri</name>
    <dbReference type="NCBI Taxonomy" id="1577780"/>
    <lineage>
        <taxon>Bacteria</taxon>
        <taxon>Pseudomonadati</taxon>
        <taxon>Bacteroidota</taxon>
        <taxon>Flavobacteriia</taxon>
        <taxon>Flavobacteriales</taxon>
        <taxon>Phaeocystidibacteraceae</taxon>
        <taxon>Phaeocystidibacter</taxon>
    </lineage>
</organism>
<dbReference type="InterPro" id="IPR045743">
    <property type="entry name" value="DUF6089"/>
</dbReference>
<gene>
    <name evidence="2" type="ORF">F8C82_01520</name>
</gene>
<comment type="caution">
    <text evidence="2">The sequence shown here is derived from an EMBL/GenBank/DDBJ whole genome shotgun (WGS) entry which is preliminary data.</text>
</comment>
<dbReference type="RefSeq" id="WP_151691675.1">
    <property type="nucleotide sequence ID" value="NZ_BMGX01000002.1"/>
</dbReference>
<reference evidence="2 3" key="1">
    <citation type="submission" date="2019-10" db="EMBL/GenBank/DDBJ databases">
        <title>Genome sequence of Phaeocystidibacter marisrubri JCM30614 (type strain).</title>
        <authorList>
            <person name="Bowman J.P."/>
        </authorList>
    </citation>
    <scope>NUCLEOTIDE SEQUENCE [LARGE SCALE GENOMIC DNA]</scope>
    <source>
        <strain evidence="2 3">JCM 30614</strain>
    </source>
</reference>
<evidence type="ECO:0000259" key="1">
    <source>
        <dbReference type="Pfam" id="PF19573"/>
    </source>
</evidence>
<proteinExistence type="predicted"/>
<protein>
    <recommendedName>
        <fullName evidence="1">DUF6089 domain-containing protein</fullName>
    </recommendedName>
</protein>
<evidence type="ECO:0000313" key="3">
    <source>
        <dbReference type="Proteomes" id="UP000484164"/>
    </source>
</evidence>
<dbReference type="Pfam" id="PF19573">
    <property type="entry name" value="DUF6089"/>
    <property type="match status" value="1"/>
</dbReference>
<keyword evidence="3" id="KW-1185">Reference proteome</keyword>
<name>A0A6L3ZGW9_9FLAO</name>
<sequence>MRKLIFLLSIGLGCTISLHGQRSLRYQELQLSVGTMNYNGEITTNLDPGTLLLEMGYYASLDYTHYFGPKWGMGSRLGYGTVSADDANHDNPNRGLSFNSDIVEWNGHIIYHFRKFGKYYQSHRSTFFLKVSGGATWVHAFYPEGMQLSDGAELYPGTNGGFNLGLGGGLKFRLNRVSVLTLEFMGHYLYSDLVEGFSLPEDNGTDGYGGIRIGYAYQFL</sequence>
<dbReference type="AlphaFoldDB" id="A0A6L3ZGW9"/>
<feature type="domain" description="DUF6089" evidence="1">
    <location>
        <begin position="25"/>
        <end position="203"/>
    </location>
</feature>